<sequence length="381" mass="39043">MPVLEVRTVALDDAGELLEWTSPDAPLAFLRRGDGIVGLGEAVRVPAASWTALADAALVDDSVGMPGSGLVAFGSFPFRRDRPQELVVPAVVVGRRDGRSWVTTVGAAAAERTPLGAAPTAELSPGAVTAAAYRDAVAAATRAIAAGRASKVVLARDLGGSIPPDSDRRATLARLAAAYPDTWAFAVDGMLGASPETLVRVSRGEVTARVLAGTAAPALDDAAPLSSAKNRSEHEFAVRSVLETIAPLAADVSHTDPFILTLPNLRHLATDVRGALAPGRSVLDLVAALHPTAAVGGTPTDAALELIAELEPLDRDRYAGPVGWVDAAGDGEWAIALRCARITPDGAVTAWAGAGIVADSDPDAELAETGLKLRPVIDALS</sequence>
<dbReference type="Gene3D" id="3.60.120.10">
    <property type="entry name" value="Anthranilate synthase"/>
    <property type="match status" value="1"/>
</dbReference>
<keyword evidence="8" id="KW-1185">Reference proteome</keyword>
<evidence type="ECO:0000256" key="2">
    <source>
        <dbReference type="ARBA" id="ARBA00005297"/>
    </source>
</evidence>
<name>A0ABT9BIM6_9MICO</name>
<protein>
    <recommendedName>
        <fullName evidence="3">isochorismate synthase</fullName>
        <ecNumber evidence="3">5.4.4.2</ecNumber>
    </recommendedName>
    <alternativeName>
        <fullName evidence="5">Isochorismate mutase</fullName>
    </alternativeName>
</protein>
<evidence type="ECO:0000256" key="3">
    <source>
        <dbReference type="ARBA" id="ARBA00012824"/>
    </source>
</evidence>
<dbReference type="Proteomes" id="UP001241072">
    <property type="component" value="Unassembled WGS sequence"/>
</dbReference>
<gene>
    <name evidence="7" type="ORF">Q5716_01410</name>
</gene>
<organism evidence="7 8">
    <name type="scientific">Antiquaquibacter soli</name>
    <dbReference type="NCBI Taxonomy" id="3064523"/>
    <lineage>
        <taxon>Bacteria</taxon>
        <taxon>Bacillati</taxon>
        <taxon>Actinomycetota</taxon>
        <taxon>Actinomycetes</taxon>
        <taxon>Micrococcales</taxon>
        <taxon>Microbacteriaceae</taxon>
        <taxon>Antiquaquibacter</taxon>
    </lineage>
</organism>
<proteinExistence type="inferred from homology"/>
<comment type="catalytic activity">
    <reaction evidence="1">
        <text>chorismate = isochorismate</text>
        <dbReference type="Rhea" id="RHEA:18985"/>
        <dbReference type="ChEBI" id="CHEBI:29748"/>
        <dbReference type="ChEBI" id="CHEBI:29780"/>
        <dbReference type="EC" id="5.4.4.2"/>
    </reaction>
</comment>
<dbReference type="Pfam" id="PF00425">
    <property type="entry name" value="Chorismate_bind"/>
    <property type="match status" value="1"/>
</dbReference>
<dbReference type="EC" id="5.4.4.2" evidence="3"/>
<keyword evidence="4" id="KW-0413">Isomerase</keyword>
<evidence type="ECO:0000256" key="5">
    <source>
        <dbReference type="ARBA" id="ARBA00041564"/>
    </source>
</evidence>
<comment type="caution">
    <text evidence="7">The sequence shown here is derived from an EMBL/GenBank/DDBJ whole genome shotgun (WGS) entry which is preliminary data.</text>
</comment>
<dbReference type="NCBIfam" id="TIGR00543">
    <property type="entry name" value="isochor_syn"/>
    <property type="match status" value="1"/>
</dbReference>
<comment type="similarity">
    <text evidence="2">Belongs to the isochorismate synthase family.</text>
</comment>
<feature type="domain" description="Chorismate-utilising enzyme C-terminal" evidence="6">
    <location>
        <begin position="131"/>
        <end position="372"/>
    </location>
</feature>
<evidence type="ECO:0000313" key="8">
    <source>
        <dbReference type="Proteomes" id="UP001241072"/>
    </source>
</evidence>
<dbReference type="SUPFAM" id="SSF56322">
    <property type="entry name" value="ADC synthase"/>
    <property type="match status" value="1"/>
</dbReference>
<reference evidence="7 8" key="1">
    <citation type="submission" date="2023-07" db="EMBL/GenBank/DDBJ databases">
        <title>Protaetiibacter sp. nov WY-16 isolated from soil.</title>
        <authorList>
            <person name="Liu B."/>
            <person name="Wan Y."/>
        </authorList>
    </citation>
    <scope>NUCLEOTIDE SEQUENCE [LARGE SCALE GENOMIC DNA]</scope>
    <source>
        <strain evidence="7 8">WY-16</strain>
    </source>
</reference>
<accession>A0ABT9BIM6</accession>
<dbReference type="PANTHER" id="PTHR42839">
    <property type="entry name" value="ISOCHORISMATE SYNTHASE ENTC"/>
    <property type="match status" value="1"/>
</dbReference>
<evidence type="ECO:0000313" key="7">
    <source>
        <dbReference type="EMBL" id="MDO7880879.1"/>
    </source>
</evidence>
<dbReference type="EMBL" id="JAUQUB010000001">
    <property type="protein sequence ID" value="MDO7880879.1"/>
    <property type="molecule type" value="Genomic_DNA"/>
</dbReference>
<evidence type="ECO:0000256" key="1">
    <source>
        <dbReference type="ARBA" id="ARBA00000799"/>
    </source>
</evidence>
<evidence type="ECO:0000259" key="6">
    <source>
        <dbReference type="Pfam" id="PF00425"/>
    </source>
</evidence>
<dbReference type="InterPro" id="IPR005801">
    <property type="entry name" value="ADC_synthase"/>
</dbReference>
<evidence type="ECO:0000256" key="4">
    <source>
        <dbReference type="ARBA" id="ARBA00023235"/>
    </source>
</evidence>
<dbReference type="InterPro" id="IPR004561">
    <property type="entry name" value="IsoChor_synthase"/>
</dbReference>
<dbReference type="InterPro" id="IPR015890">
    <property type="entry name" value="Chorismate_C"/>
</dbReference>
<dbReference type="PANTHER" id="PTHR42839:SF2">
    <property type="entry name" value="ISOCHORISMATE SYNTHASE ENTC"/>
    <property type="match status" value="1"/>
</dbReference>